<dbReference type="RefSeq" id="WP_076837125.1">
    <property type="nucleotide sequence ID" value="NZ_CP019434.1"/>
</dbReference>
<sequence>MSALWARALGERLPLPRRVADQEAACHALARWLAAAQDAGGDGASAWHDARRQTWAAAYPEVSGYIIPTLFDFARDFAASDFRERALRMADWSCAVQLPDGGVRAGLMDAPQVVSTVFNTGQSLFGWARALEETGEPRYRESLRRAADWLLCAQDEDGAWRRFGSPFSAPPPNAYNTRTAFGLARAAEALSEPRYLAAARRNVDWALGQARPNGWLPQNDLEDATQPLTHTIAYALRGILEVAARDRGPGLEAVATAAHALARAQRRDGALPGRLDADWNSAARWSCLTGNAQLALVWLRLAELTGEADWTTFARRTLDFNLRSLRLAGPVGMAGGVPGSHPFDGPYMRFRYPSWAAKFMLDALLLRRRMS</sequence>
<dbReference type="SUPFAM" id="SSF48208">
    <property type="entry name" value="Six-hairpin glycosidases"/>
    <property type="match status" value="1"/>
</dbReference>
<dbReference type="InterPro" id="IPR008928">
    <property type="entry name" value="6-hairpin_glycosidase_sf"/>
</dbReference>
<gene>
    <name evidence="1" type="ORF">BW247_10610</name>
</gene>
<protein>
    <recommendedName>
        <fullName evidence="3">Squalene cyclase C-terminal domain-containing protein</fullName>
    </recommendedName>
</protein>
<evidence type="ECO:0008006" key="3">
    <source>
        <dbReference type="Google" id="ProtNLM"/>
    </source>
</evidence>
<dbReference type="EMBL" id="CP019434">
    <property type="protein sequence ID" value="APZ43485.1"/>
    <property type="molecule type" value="Genomic_DNA"/>
</dbReference>
<dbReference type="AlphaFoldDB" id="A0A1P8UI04"/>
<dbReference type="Proteomes" id="UP000243807">
    <property type="component" value="Chromosome"/>
</dbReference>
<keyword evidence="2" id="KW-1185">Reference proteome</keyword>
<dbReference type="KEGG" id="afy:BW247_10610"/>
<accession>A0A1P8UI04</accession>
<dbReference type="Gene3D" id="1.50.10.20">
    <property type="match status" value="1"/>
</dbReference>
<proteinExistence type="predicted"/>
<dbReference type="STRING" id="1765967.BW247_10610"/>
<organism evidence="1 2">
    <name type="scientific">Acidihalobacter ferrooxydans</name>
    <dbReference type="NCBI Taxonomy" id="1765967"/>
    <lineage>
        <taxon>Bacteria</taxon>
        <taxon>Pseudomonadati</taxon>
        <taxon>Pseudomonadota</taxon>
        <taxon>Gammaproteobacteria</taxon>
        <taxon>Chromatiales</taxon>
        <taxon>Ectothiorhodospiraceae</taxon>
        <taxon>Acidihalobacter</taxon>
    </lineage>
</organism>
<evidence type="ECO:0000313" key="1">
    <source>
        <dbReference type="EMBL" id="APZ43485.1"/>
    </source>
</evidence>
<evidence type="ECO:0000313" key="2">
    <source>
        <dbReference type="Proteomes" id="UP000243807"/>
    </source>
</evidence>
<reference evidence="1 2" key="1">
    <citation type="submission" date="2017-01" db="EMBL/GenBank/DDBJ databases">
        <title>Draft sequence of Acidihalobacter ferrooxidans strain DSM 14175 (strain V8).</title>
        <authorList>
            <person name="Khaleque H.N."/>
            <person name="Ramsay J.P."/>
            <person name="Murphy R.J.T."/>
            <person name="Kaksonen A.H."/>
            <person name="Boxall N.J."/>
            <person name="Watkin E.L.J."/>
        </authorList>
    </citation>
    <scope>NUCLEOTIDE SEQUENCE [LARGE SCALE GENOMIC DNA]</scope>
    <source>
        <strain evidence="1 2">V8</strain>
    </source>
</reference>
<name>A0A1P8UI04_9GAMM</name>
<dbReference type="GO" id="GO:0005975">
    <property type="term" value="P:carbohydrate metabolic process"/>
    <property type="evidence" value="ECO:0007669"/>
    <property type="project" value="InterPro"/>
</dbReference>